<protein>
    <submittedName>
        <fullName evidence="2">Uncharacterized protein</fullName>
    </submittedName>
</protein>
<accession>A0A820AF86</accession>
<dbReference type="EMBL" id="CAJOAZ010008768">
    <property type="protein sequence ID" value="CAF4191000.1"/>
    <property type="molecule type" value="Genomic_DNA"/>
</dbReference>
<comment type="caution">
    <text evidence="2">The sequence shown here is derived from an EMBL/GenBank/DDBJ whole genome shotgun (WGS) entry which is preliminary data.</text>
</comment>
<evidence type="ECO:0000313" key="2">
    <source>
        <dbReference type="EMBL" id="CAF4191000.1"/>
    </source>
</evidence>
<feature type="compositionally biased region" description="Polar residues" evidence="1">
    <location>
        <begin position="47"/>
        <end position="63"/>
    </location>
</feature>
<dbReference type="Proteomes" id="UP000663844">
    <property type="component" value="Unassembled WGS sequence"/>
</dbReference>
<dbReference type="AlphaFoldDB" id="A0A820AF86"/>
<evidence type="ECO:0000256" key="1">
    <source>
        <dbReference type="SAM" id="MobiDB-lite"/>
    </source>
</evidence>
<reference evidence="2" key="1">
    <citation type="submission" date="2021-02" db="EMBL/GenBank/DDBJ databases">
        <authorList>
            <person name="Nowell W R."/>
        </authorList>
    </citation>
    <scope>NUCLEOTIDE SEQUENCE</scope>
</reference>
<feature type="non-terminal residue" evidence="2">
    <location>
        <position position="63"/>
    </location>
</feature>
<sequence length="63" mass="7215">MFIEIKPIESSEHLNQDESTPHKTNDNKFDEQFNERNKSKSPPDTPSDLTVLTNSSSSTFNQM</sequence>
<feature type="region of interest" description="Disordered" evidence="1">
    <location>
        <begin position="1"/>
        <end position="63"/>
    </location>
</feature>
<feature type="compositionally biased region" description="Basic and acidic residues" evidence="1">
    <location>
        <begin position="1"/>
        <end position="38"/>
    </location>
</feature>
<proteinExistence type="predicted"/>
<name>A0A820AF86_9BILA</name>
<organism evidence="2 3">
    <name type="scientific">Adineta steineri</name>
    <dbReference type="NCBI Taxonomy" id="433720"/>
    <lineage>
        <taxon>Eukaryota</taxon>
        <taxon>Metazoa</taxon>
        <taxon>Spiralia</taxon>
        <taxon>Gnathifera</taxon>
        <taxon>Rotifera</taxon>
        <taxon>Eurotatoria</taxon>
        <taxon>Bdelloidea</taxon>
        <taxon>Adinetida</taxon>
        <taxon>Adinetidae</taxon>
        <taxon>Adineta</taxon>
    </lineage>
</organism>
<gene>
    <name evidence="2" type="ORF">OXD698_LOCUS40284</name>
</gene>
<evidence type="ECO:0000313" key="3">
    <source>
        <dbReference type="Proteomes" id="UP000663844"/>
    </source>
</evidence>